<dbReference type="Proteomes" id="UP001295684">
    <property type="component" value="Unassembled WGS sequence"/>
</dbReference>
<evidence type="ECO:0000313" key="3">
    <source>
        <dbReference type="Proteomes" id="UP001295684"/>
    </source>
</evidence>
<reference evidence="2" key="1">
    <citation type="submission" date="2023-07" db="EMBL/GenBank/DDBJ databases">
        <authorList>
            <consortium name="AG Swart"/>
            <person name="Singh M."/>
            <person name="Singh A."/>
            <person name="Seah K."/>
            <person name="Emmerich C."/>
        </authorList>
    </citation>
    <scope>NUCLEOTIDE SEQUENCE</scope>
    <source>
        <strain evidence="2">DP1</strain>
    </source>
</reference>
<evidence type="ECO:0000256" key="1">
    <source>
        <dbReference type="SAM" id="MobiDB-lite"/>
    </source>
</evidence>
<feature type="compositionally biased region" description="Basic residues" evidence="1">
    <location>
        <begin position="297"/>
        <end position="310"/>
    </location>
</feature>
<proteinExistence type="predicted"/>
<dbReference type="EMBL" id="CAMPGE010011894">
    <property type="protein sequence ID" value="CAI2370693.1"/>
    <property type="molecule type" value="Genomic_DNA"/>
</dbReference>
<keyword evidence="3" id="KW-1185">Reference proteome</keyword>
<comment type="caution">
    <text evidence="2">The sequence shown here is derived from an EMBL/GenBank/DDBJ whole genome shotgun (WGS) entry which is preliminary data.</text>
</comment>
<organism evidence="2 3">
    <name type="scientific">Euplotes crassus</name>
    <dbReference type="NCBI Taxonomy" id="5936"/>
    <lineage>
        <taxon>Eukaryota</taxon>
        <taxon>Sar</taxon>
        <taxon>Alveolata</taxon>
        <taxon>Ciliophora</taxon>
        <taxon>Intramacronucleata</taxon>
        <taxon>Spirotrichea</taxon>
        <taxon>Hypotrichia</taxon>
        <taxon>Euplotida</taxon>
        <taxon>Euplotidae</taxon>
        <taxon>Moneuplotes</taxon>
    </lineage>
</organism>
<protein>
    <submittedName>
        <fullName evidence="2">Uncharacterized protein</fullName>
    </submittedName>
</protein>
<sequence length="488" mass="57125">MNDFSLKKAFKKYNRFLKKKQDTNTRLADLKKKIATFFGQKSIRLNKTPVKGSKKQQRELAGILDGSKPRKGNLEKSHIFPNVKESDKLPKRRLAEEISQGRYNQYKNCKNFSTIEPREVLGNMFPEKVLSSSVQRPNIRYKLKTSQGLSMDTVYSNFGSSKLQSTSMKSREEHFNSNKFRSFNNRKSSVSSSDAKEDFAREEDQQEALPTIKNQGDIILEEPSRSSQRELRKRSRMKSHEKLTLARMIKVDVSESADCKPQVTLLKNVSNPKSFDNFHPTSIRQEYEGNYSEEKPRKPRYHSQSVKRKLRYSERGNSSPVREFSNINNSNVKADLNFKLSRYDKAKKVLKLIETRPMRYKDGRKNIIRVKTKLHKKKRKNKSHRIQPKNDENLKTMIKFNTKNSDYSDDTRDLLRYIKSQKNVNVEQEKLAKLLKKIDKVDQVNSRVKIPNKNSLPSSFPYNLTPTEERNLTKFKYQDNVNIFTEIN</sequence>
<name>A0AAD1XFS8_EUPCR</name>
<feature type="compositionally biased region" description="Polar residues" evidence="1">
    <location>
        <begin position="315"/>
        <end position="325"/>
    </location>
</feature>
<feature type="region of interest" description="Disordered" evidence="1">
    <location>
        <begin position="173"/>
        <end position="239"/>
    </location>
</feature>
<feature type="compositionally biased region" description="Basic and acidic residues" evidence="1">
    <location>
        <begin position="194"/>
        <end position="203"/>
    </location>
</feature>
<gene>
    <name evidence="2" type="ORF">ECRASSUSDP1_LOCUS12011</name>
</gene>
<dbReference type="AlphaFoldDB" id="A0AAD1XFS8"/>
<feature type="region of interest" description="Disordered" evidence="1">
    <location>
        <begin position="287"/>
        <end position="325"/>
    </location>
</feature>
<accession>A0AAD1XFS8</accession>
<feature type="compositionally biased region" description="Low complexity" evidence="1">
    <location>
        <begin position="177"/>
        <end position="193"/>
    </location>
</feature>
<evidence type="ECO:0000313" key="2">
    <source>
        <dbReference type="EMBL" id="CAI2370693.1"/>
    </source>
</evidence>